<keyword evidence="1" id="KW-0812">Transmembrane</keyword>
<dbReference type="AlphaFoldDB" id="A0A4S1E271"/>
<dbReference type="EMBL" id="SRSO01000001">
    <property type="protein sequence ID" value="TGV04821.1"/>
    <property type="molecule type" value="Genomic_DNA"/>
</dbReference>
<reference evidence="2 3" key="1">
    <citation type="submission" date="2019-04" db="EMBL/GenBank/DDBJ databases">
        <authorList>
            <person name="Liu A."/>
        </authorList>
    </citation>
    <scope>NUCLEOTIDE SEQUENCE [LARGE SCALE GENOMIC DNA]</scope>
    <source>
        <strain evidence="2 3">RZ03</strain>
    </source>
</reference>
<dbReference type="RefSeq" id="WP_135874736.1">
    <property type="nucleotide sequence ID" value="NZ_SRSO01000001.1"/>
</dbReference>
<protein>
    <submittedName>
        <fullName evidence="2">Uncharacterized protein</fullName>
    </submittedName>
</protein>
<evidence type="ECO:0000313" key="2">
    <source>
        <dbReference type="EMBL" id="TGV04821.1"/>
    </source>
</evidence>
<feature type="transmembrane region" description="Helical" evidence="1">
    <location>
        <begin position="188"/>
        <end position="207"/>
    </location>
</feature>
<keyword evidence="1" id="KW-0472">Membrane</keyword>
<keyword evidence="3" id="KW-1185">Reference proteome</keyword>
<feature type="transmembrane region" description="Helical" evidence="1">
    <location>
        <begin position="163"/>
        <end position="182"/>
    </location>
</feature>
<accession>A0A4S1E271</accession>
<gene>
    <name evidence="2" type="ORF">EM932_01495</name>
</gene>
<dbReference type="OrthoDB" id="2083198at2"/>
<keyword evidence="1" id="KW-1133">Transmembrane helix</keyword>
<feature type="transmembrane region" description="Helical" evidence="1">
    <location>
        <begin position="12"/>
        <end position="30"/>
    </location>
</feature>
<evidence type="ECO:0000313" key="3">
    <source>
        <dbReference type="Proteomes" id="UP000307602"/>
    </source>
</evidence>
<comment type="caution">
    <text evidence="2">The sequence shown here is derived from an EMBL/GenBank/DDBJ whole genome shotgun (WGS) entry which is preliminary data.</text>
</comment>
<dbReference type="Proteomes" id="UP000307602">
    <property type="component" value="Unassembled WGS sequence"/>
</dbReference>
<organism evidence="2 3">
    <name type="scientific">Flavivirga rizhaonensis</name>
    <dbReference type="NCBI Taxonomy" id="2559571"/>
    <lineage>
        <taxon>Bacteria</taxon>
        <taxon>Pseudomonadati</taxon>
        <taxon>Bacteroidota</taxon>
        <taxon>Flavobacteriia</taxon>
        <taxon>Flavobacteriales</taxon>
        <taxon>Flavobacteriaceae</taxon>
        <taxon>Flavivirga</taxon>
    </lineage>
</organism>
<proteinExistence type="predicted"/>
<sequence length="230" mass="26794">MKPTEYYIKARLFPTIICAIPILTLYYFGFSEKVIDFIAFLKGYKWVSDITISVAIIYLMTQINRFVSKELFQKIFFKDEINMPTTNFILHSGTFFAESIKRNIREKIKEKFDIQLLTKSEEDENELEARKTIIGAVAQIRNATRDNNLLLQHNIEYGFTRNLIGGCSIAVFISLLNLYFFNSVIPNALAFNISIGFGILYSLPILFSKYLVNRYGRYYAKVLFEQFLKV</sequence>
<evidence type="ECO:0000256" key="1">
    <source>
        <dbReference type="SAM" id="Phobius"/>
    </source>
</evidence>
<feature type="transmembrane region" description="Helical" evidence="1">
    <location>
        <begin position="50"/>
        <end position="67"/>
    </location>
</feature>
<name>A0A4S1E271_9FLAO</name>